<reference evidence="8" key="1">
    <citation type="submission" date="2009-05" db="EMBL/GenBank/DDBJ databases">
        <title>Complete sequence of Tolumonas auensis DSM 9187.</title>
        <authorList>
            <consortium name="US DOE Joint Genome Institute"/>
            <person name="Lucas S."/>
            <person name="Copeland A."/>
            <person name="Lapidus A."/>
            <person name="Glavina del Rio T."/>
            <person name="Tice H."/>
            <person name="Bruce D."/>
            <person name="Goodwin L."/>
            <person name="Pitluck S."/>
            <person name="Chertkov O."/>
            <person name="Brettin T."/>
            <person name="Detter J.C."/>
            <person name="Han C."/>
            <person name="Larimer F."/>
            <person name="Land M."/>
            <person name="Hauser L."/>
            <person name="Kyrpides N."/>
            <person name="Mikhailova N."/>
            <person name="Spring S."/>
            <person name="Beller H."/>
        </authorList>
    </citation>
    <scope>NUCLEOTIDE SEQUENCE [LARGE SCALE GENOMIC DNA]</scope>
    <source>
        <strain evidence="8">DSM 9187 / TA4</strain>
    </source>
</reference>
<dbReference type="Proteomes" id="UP000009073">
    <property type="component" value="Chromosome"/>
</dbReference>
<dbReference type="Pfam" id="PF01810">
    <property type="entry name" value="LysE"/>
    <property type="match status" value="1"/>
</dbReference>
<dbReference type="OrthoDB" id="9814990at2"/>
<dbReference type="RefSeq" id="WP_015878736.1">
    <property type="nucleotide sequence ID" value="NC_012691.1"/>
</dbReference>
<keyword evidence="5 6" id="KW-0472">Membrane</keyword>
<sequence length="204" mass="21745">MAVSLFAAFWAVSILFVITPGMDWAYAISAGMHGRVVIPAVSGLLLGHFIAILIVAAGIGALVAGNPIALTVLTVIGAAYLLWLGINMFIHPSVPNAGEIQETSSWRRWTIKGACVSGLNPKVFLLFLALLPQFTDPTGSWSIPVQIISLGLIHLFSCGVVYFLVGFSSQTILRTRPRAAQIVSQISGIAMVVIALLLFAEQML</sequence>
<comment type="subcellular location">
    <subcellularLocation>
        <location evidence="1">Cell membrane</location>
        <topology evidence="1">Multi-pass membrane protein</topology>
    </subcellularLocation>
</comment>
<keyword evidence="3 6" id="KW-0812">Transmembrane</keyword>
<keyword evidence="8" id="KW-1185">Reference proteome</keyword>
<dbReference type="PANTHER" id="PTHR30086:SF20">
    <property type="entry name" value="ARGININE EXPORTER PROTEIN ARGO-RELATED"/>
    <property type="match status" value="1"/>
</dbReference>
<keyword evidence="4 6" id="KW-1133">Transmembrane helix</keyword>
<dbReference type="InterPro" id="IPR001123">
    <property type="entry name" value="LeuE-type"/>
</dbReference>
<dbReference type="KEGG" id="tau:Tola_1655"/>
<accession>C4LF98</accession>
<name>C4LF98_TOLAT</name>
<dbReference type="GO" id="GO:0015171">
    <property type="term" value="F:amino acid transmembrane transporter activity"/>
    <property type="evidence" value="ECO:0007669"/>
    <property type="project" value="TreeGrafter"/>
</dbReference>
<keyword evidence="2" id="KW-1003">Cell membrane</keyword>
<feature type="transmembrane region" description="Helical" evidence="6">
    <location>
        <begin position="179"/>
        <end position="200"/>
    </location>
</feature>
<evidence type="ECO:0000313" key="8">
    <source>
        <dbReference type="Proteomes" id="UP000009073"/>
    </source>
</evidence>
<evidence type="ECO:0000256" key="6">
    <source>
        <dbReference type="SAM" id="Phobius"/>
    </source>
</evidence>
<dbReference type="STRING" id="595494.Tola_1655"/>
<feature type="transmembrane region" description="Helical" evidence="6">
    <location>
        <begin position="38"/>
        <end position="62"/>
    </location>
</feature>
<evidence type="ECO:0000256" key="2">
    <source>
        <dbReference type="ARBA" id="ARBA00022475"/>
    </source>
</evidence>
<dbReference type="eggNOG" id="COG1280">
    <property type="taxonomic scope" value="Bacteria"/>
</dbReference>
<evidence type="ECO:0000256" key="5">
    <source>
        <dbReference type="ARBA" id="ARBA00023136"/>
    </source>
</evidence>
<dbReference type="GO" id="GO:0005886">
    <property type="term" value="C:plasma membrane"/>
    <property type="evidence" value="ECO:0007669"/>
    <property type="project" value="UniProtKB-SubCell"/>
</dbReference>
<dbReference type="PANTHER" id="PTHR30086">
    <property type="entry name" value="ARGININE EXPORTER PROTEIN ARGO"/>
    <property type="match status" value="1"/>
</dbReference>
<dbReference type="AlphaFoldDB" id="C4LF98"/>
<protein>
    <submittedName>
        <fullName evidence="7">Lysine exporter protein (LYSE/YGGA)</fullName>
    </submittedName>
</protein>
<dbReference type="EMBL" id="CP001616">
    <property type="protein sequence ID" value="ACQ93265.1"/>
    <property type="molecule type" value="Genomic_DNA"/>
</dbReference>
<evidence type="ECO:0000256" key="4">
    <source>
        <dbReference type="ARBA" id="ARBA00022989"/>
    </source>
</evidence>
<reference evidence="7 8" key="2">
    <citation type="journal article" date="2011" name="Stand. Genomic Sci.">
        <title>Complete genome sequence of Tolumonas auensis type strain (TA 4).</title>
        <authorList>
            <person name="Chertkov O."/>
            <person name="Copeland A."/>
            <person name="Lucas S."/>
            <person name="Lapidus A."/>
            <person name="Berry K.W."/>
            <person name="Detter J.C."/>
            <person name="Del Rio T.G."/>
            <person name="Hammon N."/>
            <person name="Dalin E."/>
            <person name="Tice H."/>
            <person name="Pitluck S."/>
            <person name="Richardson P."/>
            <person name="Bruce D."/>
            <person name="Goodwin L."/>
            <person name="Han C."/>
            <person name="Tapia R."/>
            <person name="Saunders E."/>
            <person name="Schmutz J."/>
            <person name="Brettin T."/>
            <person name="Larimer F."/>
            <person name="Land M."/>
            <person name="Hauser L."/>
            <person name="Spring S."/>
            <person name="Rohde M."/>
            <person name="Kyrpides N.C."/>
            <person name="Ivanova N."/>
            <person name="Goker M."/>
            <person name="Beller H.R."/>
            <person name="Klenk H.P."/>
            <person name="Woyke T."/>
        </authorList>
    </citation>
    <scope>NUCLEOTIDE SEQUENCE [LARGE SCALE GENOMIC DNA]</scope>
    <source>
        <strain evidence="8">DSM 9187 / TA4</strain>
    </source>
</reference>
<dbReference type="HOGENOM" id="CLU_079569_3_2_6"/>
<gene>
    <name evidence="7" type="ordered locus">Tola_1655</name>
</gene>
<evidence type="ECO:0000256" key="1">
    <source>
        <dbReference type="ARBA" id="ARBA00004651"/>
    </source>
</evidence>
<evidence type="ECO:0000313" key="7">
    <source>
        <dbReference type="EMBL" id="ACQ93265.1"/>
    </source>
</evidence>
<feature type="transmembrane region" description="Helical" evidence="6">
    <location>
        <begin position="143"/>
        <end position="167"/>
    </location>
</feature>
<organism evidence="7 8">
    <name type="scientific">Tolumonas auensis (strain DSM 9187 / NBRC 110442 / TA 4)</name>
    <dbReference type="NCBI Taxonomy" id="595494"/>
    <lineage>
        <taxon>Bacteria</taxon>
        <taxon>Pseudomonadati</taxon>
        <taxon>Pseudomonadota</taxon>
        <taxon>Gammaproteobacteria</taxon>
        <taxon>Aeromonadales</taxon>
        <taxon>Aeromonadaceae</taxon>
        <taxon>Tolumonas</taxon>
    </lineage>
</organism>
<feature type="transmembrane region" description="Helical" evidence="6">
    <location>
        <begin position="111"/>
        <end position="131"/>
    </location>
</feature>
<evidence type="ECO:0000256" key="3">
    <source>
        <dbReference type="ARBA" id="ARBA00022692"/>
    </source>
</evidence>
<feature type="transmembrane region" description="Helical" evidence="6">
    <location>
        <begin position="68"/>
        <end position="90"/>
    </location>
</feature>
<feature type="transmembrane region" description="Helical" evidence="6">
    <location>
        <begin position="6"/>
        <end position="26"/>
    </location>
</feature>
<proteinExistence type="predicted"/>